<organism evidence="2 3">
    <name type="scientific">Companilactobacillus ginsenosidimutans</name>
    <dbReference type="NCBI Taxonomy" id="1007676"/>
    <lineage>
        <taxon>Bacteria</taxon>
        <taxon>Bacillati</taxon>
        <taxon>Bacillota</taxon>
        <taxon>Bacilli</taxon>
        <taxon>Lactobacillales</taxon>
        <taxon>Lactobacillaceae</taxon>
        <taxon>Companilactobacillus</taxon>
    </lineage>
</organism>
<reference evidence="3" key="1">
    <citation type="submission" date="2015-07" db="EMBL/GenBank/DDBJ databases">
        <title>Lactobacillus ginsenosidimutans/EMML 3141/ whole genome sequencing.</title>
        <authorList>
            <person name="Kim M.K."/>
            <person name="Im W.-T."/>
            <person name="Srinivasan S."/>
            <person name="Lee J.-J."/>
        </authorList>
    </citation>
    <scope>NUCLEOTIDE SEQUENCE [LARGE SCALE GENOMIC DNA]</scope>
    <source>
        <strain evidence="3">EMML 3041</strain>
    </source>
</reference>
<feature type="region of interest" description="Disordered" evidence="1">
    <location>
        <begin position="146"/>
        <end position="182"/>
    </location>
</feature>
<dbReference type="Proteomes" id="UP000036106">
    <property type="component" value="Chromosome"/>
</dbReference>
<accession>A0A0H4QZ98</accession>
<feature type="compositionally biased region" description="Basic and acidic residues" evidence="1">
    <location>
        <begin position="157"/>
        <end position="169"/>
    </location>
</feature>
<sequence length="925" mass="105549">MIRKQTIAFLALTMSVLTGIFILCSPQSPSYAEDSSIEKIVKFGEVSIHENKTKIKVNYQMPQNEPILILTSPQFRNINLEALQKTFGKDNIGVDTENDRFIINLKENIDFDSNGEFEIETINQNKIEIQFSDLDKNVLADESFNNQEEFESPDSEQEMKYDSPSEKKASKTSNDNEEDPDSHWIRATRMMITLGNPIPQSDGSSIYPAIYFGSLNYALSRMYVSESVAVNHPDGNGRINNVTAANSTMIEVPKDTNPYEEQQYSRNNFYTATYGDGLVEKKYRGSQRNFTTTNLAEYASIWGHNVKKPRIVGPDFKPIFGPLSNIGMDTSSVKLYIRMDPITHIQEQRLTYCQIYDNKKIKVSTTQKFNKNNRVKVTISFKNVGHSDINNFTGYNFRDITFMKNNTPPSHGQDNKLRSLGKNQGVYATNENFVGRYQVRLNDYKDSPYAWAIRGTKSTFFDGKDSKFPWIEKSNELGGLHDSFKDIDDTGDKFENIPAGKPFINKNWDSGISMHTKNQRLNIGDSVSMSYNTRLDIEVKRKPHIELHHPGTEDSPINLNRKDENMTITGNWFDYFNKKVDVFYTIDDKNTTHGKKITSASKEQTPEEIKDGIPHEFELPIELSELTSGFHIIRVFAKSETGILSGIETSIIKINNTSSKIPQLEIDSPSRISSDDNPYFTKNEMLNISGSWSDSDSKSVSIYYELDPKENKKAASKTLLLHEDNPTPGESTKWKLPNYSIEQLNDVKTHQLAFTITDSEGNSNQQTFYFKHQPEDVELIVPSKISFGRVSLANNGTEKLNPKYTGDLTIKDYREKSAIPLTLTLHIREFSRNIDHGSQLDKLFGNAKPANEKISTTVTWQNKHLISDNAHPIFTDILPDKDQWYKKYELTHLLKQHLQMEINNSPKAESGEYSSNWEWSITNSL</sequence>
<dbReference type="KEGG" id="lgn:ABM34_03965"/>
<dbReference type="STRING" id="1007676.ABM34_03965"/>
<keyword evidence="3" id="KW-1185">Reference proteome</keyword>
<protein>
    <submittedName>
        <fullName evidence="2">Uncharacterized protein</fullName>
    </submittedName>
</protein>
<evidence type="ECO:0000313" key="2">
    <source>
        <dbReference type="EMBL" id="AKP66805.1"/>
    </source>
</evidence>
<dbReference type="RefSeq" id="WP_048703611.1">
    <property type="nucleotide sequence ID" value="NZ_CP012034.1"/>
</dbReference>
<name>A0A0H4QZ98_9LACO</name>
<gene>
    <name evidence="2" type="ORF">ABM34_03965</name>
</gene>
<evidence type="ECO:0000256" key="1">
    <source>
        <dbReference type="SAM" id="MobiDB-lite"/>
    </source>
</evidence>
<dbReference type="OrthoDB" id="2312593at2"/>
<proteinExistence type="predicted"/>
<dbReference type="PATRIC" id="fig|1007676.4.peg.816"/>
<dbReference type="AlphaFoldDB" id="A0A0H4QZ98"/>
<dbReference type="EMBL" id="CP012034">
    <property type="protein sequence ID" value="AKP66805.1"/>
    <property type="molecule type" value="Genomic_DNA"/>
</dbReference>
<evidence type="ECO:0000313" key="3">
    <source>
        <dbReference type="Proteomes" id="UP000036106"/>
    </source>
</evidence>